<feature type="region of interest" description="Disordered" evidence="1">
    <location>
        <begin position="273"/>
        <end position="300"/>
    </location>
</feature>
<dbReference type="InterPro" id="IPR050266">
    <property type="entry name" value="AB_hydrolase_sf"/>
</dbReference>
<dbReference type="EMBL" id="VITR01000001">
    <property type="protein sequence ID" value="TWB45910.1"/>
    <property type="molecule type" value="Genomic_DNA"/>
</dbReference>
<protein>
    <submittedName>
        <fullName evidence="3">Pimeloyl-ACP methyl ester carboxylesterase</fullName>
    </submittedName>
</protein>
<sequence length="300" mass="32456">MALVRRAYVDGPCGQMHVRQAKPQDDQGKHAPLLCIHMSPMSSRTFQALLGDLGDDRHAIAFDTPGFGQSDPPDAPPSIADYARFLDAGLTALGVTTPVDVFGYHTGAMIGVEMALLSPTRVRRLVTVSAPVFTDEDRRQFETYYHGLSVTADGSHVLARWKSFLYHHLRPGVTLEHVAEAFPEALIAGRKGEWGHSAAFAYDLGGRMPLVQQPFLILNTGDDLDLYTRRAEGLAPSSRILEVPGWGHGFLDQHTADAAGLLRAFLNAGDGMPAPNDGVKPPASALGPRYPERPGAFAPR</sequence>
<dbReference type="InterPro" id="IPR000073">
    <property type="entry name" value="AB_hydrolase_1"/>
</dbReference>
<keyword evidence="4" id="KW-1185">Reference proteome</keyword>
<dbReference type="PANTHER" id="PTHR43798">
    <property type="entry name" value="MONOACYLGLYCEROL LIPASE"/>
    <property type="match status" value="1"/>
</dbReference>
<feature type="domain" description="AB hydrolase-1" evidence="2">
    <location>
        <begin position="32"/>
        <end position="147"/>
    </location>
</feature>
<accession>A0A560HL77</accession>
<name>A0A560HL77_9PROT</name>
<dbReference type="RefSeq" id="WP_145729191.1">
    <property type="nucleotide sequence ID" value="NZ_VITR01000001.1"/>
</dbReference>
<reference evidence="3 4" key="1">
    <citation type="submission" date="2019-06" db="EMBL/GenBank/DDBJ databases">
        <title>Genomic Encyclopedia of Type Strains, Phase IV (KMG-V): Genome sequencing to study the core and pangenomes of soil and plant-associated prokaryotes.</title>
        <authorList>
            <person name="Whitman W."/>
        </authorList>
    </citation>
    <scope>NUCLEOTIDE SEQUENCE [LARGE SCALE GENOMIC DNA]</scope>
    <source>
        <strain evidence="3 4">BR 11622</strain>
    </source>
</reference>
<comment type="caution">
    <text evidence="3">The sequence shown here is derived from an EMBL/GenBank/DDBJ whole genome shotgun (WGS) entry which is preliminary data.</text>
</comment>
<evidence type="ECO:0000313" key="4">
    <source>
        <dbReference type="Proteomes" id="UP000315751"/>
    </source>
</evidence>
<dbReference type="AlphaFoldDB" id="A0A560HL77"/>
<evidence type="ECO:0000259" key="2">
    <source>
        <dbReference type="Pfam" id="PF00561"/>
    </source>
</evidence>
<dbReference type="Proteomes" id="UP000315751">
    <property type="component" value="Unassembled WGS sequence"/>
</dbReference>
<evidence type="ECO:0000313" key="3">
    <source>
        <dbReference type="EMBL" id="TWB45910.1"/>
    </source>
</evidence>
<dbReference type="Gene3D" id="3.40.50.1820">
    <property type="entry name" value="alpha/beta hydrolase"/>
    <property type="match status" value="1"/>
</dbReference>
<dbReference type="InterPro" id="IPR029058">
    <property type="entry name" value="AB_hydrolase_fold"/>
</dbReference>
<proteinExistence type="predicted"/>
<evidence type="ECO:0000256" key="1">
    <source>
        <dbReference type="SAM" id="MobiDB-lite"/>
    </source>
</evidence>
<dbReference type="OrthoDB" id="7618865at2"/>
<dbReference type="Pfam" id="PF00561">
    <property type="entry name" value="Abhydrolase_1"/>
    <property type="match status" value="1"/>
</dbReference>
<gene>
    <name evidence="3" type="ORF">FBZ90_101245</name>
</gene>
<organism evidence="3 4">
    <name type="scientific">Nitrospirillum amazonense</name>
    <dbReference type="NCBI Taxonomy" id="28077"/>
    <lineage>
        <taxon>Bacteria</taxon>
        <taxon>Pseudomonadati</taxon>
        <taxon>Pseudomonadota</taxon>
        <taxon>Alphaproteobacteria</taxon>
        <taxon>Rhodospirillales</taxon>
        <taxon>Azospirillaceae</taxon>
        <taxon>Nitrospirillum</taxon>
    </lineage>
</organism>
<dbReference type="GO" id="GO:0016020">
    <property type="term" value="C:membrane"/>
    <property type="evidence" value="ECO:0007669"/>
    <property type="project" value="TreeGrafter"/>
</dbReference>
<dbReference type="PANTHER" id="PTHR43798:SF33">
    <property type="entry name" value="HYDROLASE, PUTATIVE (AFU_ORTHOLOGUE AFUA_2G14860)-RELATED"/>
    <property type="match status" value="1"/>
</dbReference>
<dbReference type="SUPFAM" id="SSF53474">
    <property type="entry name" value="alpha/beta-Hydrolases"/>
    <property type="match status" value="1"/>
</dbReference>